<dbReference type="InterPro" id="IPR036676">
    <property type="entry name" value="PurM-like_C_sf"/>
</dbReference>
<dbReference type="InterPro" id="IPR011854">
    <property type="entry name" value="HypE"/>
</dbReference>
<evidence type="ECO:0000313" key="4">
    <source>
        <dbReference type="EMBL" id="KKL46784.1"/>
    </source>
</evidence>
<dbReference type="CDD" id="cd02197">
    <property type="entry name" value="HypE"/>
    <property type="match status" value="1"/>
</dbReference>
<dbReference type="PIRSF" id="PIRSF005644">
    <property type="entry name" value="Hdrgns_mtr_HypE"/>
    <property type="match status" value="1"/>
</dbReference>
<dbReference type="SUPFAM" id="SSF56042">
    <property type="entry name" value="PurM C-terminal domain-like"/>
    <property type="match status" value="1"/>
</dbReference>
<dbReference type="NCBIfam" id="TIGR02124">
    <property type="entry name" value="hypE"/>
    <property type="match status" value="1"/>
</dbReference>
<protein>
    <recommendedName>
        <fullName evidence="5">Hydrogenase expression/formation protein HypE</fullName>
    </recommendedName>
</protein>
<dbReference type="InterPro" id="IPR016188">
    <property type="entry name" value="PurM-like_N"/>
</dbReference>
<feature type="domain" description="PurM-like N-terminal" evidence="2">
    <location>
        <begin position="38"/>
        <end position="150"/>
    </location>
</feature>
<dbReference type="PANTHER" id="PTHR30303:SF0">
    <property type="entry name" value="CARBAMOYL DEHYDRATASE HYPE"/>
    <property type="match status" value="1"/>
</dbReference>
<dbReference type="AlphaFoldDB" id="A0A0F9CCL2"/>
<comment type="similarity">
    <text evidence="1">Belongs to the HypE family.</text>
</comment>
<name>A0A0F9CCL2_9ZZZZ</name>
<dbReference type="Pfam" id="PF02769">
    <property type="entry name" value="AIRS_C"/>
    <property type="match status" value="1"/>
</dbReference>
<dbReference type="Pfam" id="PF00586">
    <property type="entry name" value="AIRS"/>
    <property type="match status" value="1"/>
</dbReference>
<accession>A0A0F9CCL2</accession>
<reference evidence="4" key="1">
    <citation type="journal article" date="2015" name="Nature">
        <title>Complex archaea that bridge the gap between prokaryotes and eukaryotes.</title>
        <authorList>
            <person name="Spang A."/>
            <person name="Saw J.H."/>
            <person name="Jorgensen S.L."/>
            <person name="Zaremba-Niedzwiedzka K."/>
            <person name="Martijn J."/>
            <person name="Lind A.E."/>
            <person name="van Eijk R."/>
            <person name="Schleper C."/>
            <person name="Guy L."/>
            <person name="Ettema T.J."/>
        </authorList>
    </citation>
    <scope>NUCLEOTIDE SEQUENCE</scope>
</reference>
<evidence type="ECO:0008006" key="5">
    <source>
        <dbReference type="Google" id="ProtNLM"/>
    </source>
</evidence>
<dbReference type="InterPro" id="IPR036921">
    <property type="entry name" value="PurM-like_N_sf"/>
</dbReference>
<evidence type="ECO:0000256" key="1">
    <source>
        <dbReference type="ARBA" id="ARBA00006243"/>
    </source>
</evidence>
<gene>
    <name evidence="4" type="ORF">LCGC14_2342090</name>
</gene>
<evidence type="ECO:0000259" key="2">
    <source>
        <dbReference type="Pfam" id="PF00586"/>
    </source>
</evidence>
<dbReference type="InterPro" id="IPR010918">
    <property type="entry name" value="PurM-like_C_dom"/>
</dbReference>
<organism evidence="4">
    <name type="scientific">marine sediment metagenome</name>
    <dbReference type="NCBI Taxonomy" id="412755"/>
    <lineage>
        <taxon>unclassified sequences</taxon>
        <taxon>metagenomes</taxon>
        <taxon>ecological metagenomes</taxon>
    </lineage>
</organism>
<dbReference type="SUPFAM" id="SSF55326">
    <property type="entry name" value="PurM N-terminal domain-like"/>
    <property type="match status" value="1"/>
</dbReference>
<feature type="domain" description="PurM-like C-terminal" evidence="3">
    <location>
        <begin position="162"/>
        <end position="314"/>
    </location>
</feature>
<dbReference type="EMBL" id="LAZR01033908">
    <property type="protein sequence ID" value="KKL46784.1"/>
    <property type="molecule type" value="Genomic_DNA"/>
</dbReference>
<proteinExistence type="inferred from homology"/>
<dbReference type="Gene3D" id="3.30.1330.10">
    <property type="entry name" value="PurM-like, N-terminal domain"/>
    <property type="match status" value="1"/>
</dbReference>
<dbReference type="GO" id="GO:0051604">
    <property type="term" value="P:protein maturation"/>
    <property type="evidence" value="ECO:0007669"/>
    <property type="project" value="TreeGrafter"/>
</dbReference>
<comment type="caution">
    <text evidence="4">The sequence shown here is derived from an EMBL/GenBank/DDBJ whole genome shotgun (WGS) entry which is preliminary data.</text>
</comment>
<dbReference type="PANTHER" id="PTHR30303">
    <property type="entry name" value="HYDROGENASE ISOENZYMES FORMATION PROTEIN HYPE"/>
    <property type="match status" value="1"/>
</dbReference>
<dbReference type="Gene3D" id="3.90.650.10">
    <property type="entry name" value="PurM-like C-terminal domain"/>
    <property type="match status" value="1"/>
</dbReference>
<sequence length="336" mass="36323">MKEDRISLAHGGGGSLTKKLIEEIFLPPFKNPILKVLDDSAVFKIEKGRMAFSTDSYVVNPIFFPGGDIGKLAICGTVNDLAMSGAKPLYLSASLIIEEGFLLKDLKRIITSMKEASEEAGIKIVAGDTKVVNKGSADKIFITTTGIGIIEEGIDISGANAKVGDVVIVNGYLGDHGIAIISERERLDFRTKLISDCVPLNHLVTDMLKVSNGIHVLRDPTRGGLVTVLNEIAQSSGVGIEIFEDKIPIREEVKGACEMLGYDPLYVANEGKLVTFVAPKEALKVLKALHKNKYGKDAKIIGRVVKKPEETVILRTQIGGSRILDMLVGEQLPRIC</sequence>
<evidence type="ECO:0000259" key="3">
    <source>
        <dbReference type="Pfam" id="PF02769"/>
    </source>
</evidence>